<dbReference type="AlphaFoldDB" id="A0A3N1P373"/>
<protein>
    <submittedName>
        <fullName evidence="2">DDE family transposase</fullName>
    </submittedName>
</protein>
<dbReference type="InterPro" id="IPR012337">
    <property type="entry name" value="RNaseH-like_sf"/>
</dbReference>
<sequence length="259" mass="29388">MHDIRILHDLLKKQCPAIHAKRLSSLMTATRALLDGQQLSLTQLGRNITGKVAPKHNIKRMDRLLGNTQLHSERLAIYRWHAHLLCGANPMPIILVDWSDVREQTRHLTLRASVSVQGRSVVLYERVFPFAQYNSPVSHNPFLQELAAVLPQGCCPLIVTDAGYRNPWFRAVDALGWFWLGRVRGDVGFKRHDSQHWQSNKTFYPSANTKAQYLGAGLLGRKSPINCHLYLFKAAAKQCRDKRSSKAGRRHTDRRADGG</sequence>
<dbReference type="STRING" id="584787.GCA_001247655_02274"/>
<keyword evidence="3" id="KW-1185">Reference proteome</keyword>
<evidence type="ECO:0000313" key="2">
    <source>
        <dbReference type="EMBL" id="ROQ25782.1"/>
    </source>
</evidence>
<dbReference type="PANTHER" id="PTHR35404">
    <property type="entry name" value="TRANSPOSASE OF TN10"/>
    <property type="match status" value="1"/>
</dbReference>
<accession>A0A3N1P373</accession>
<dbReference type="InterPro" id="IPR002559">
    <property type="entry name" value="Transposase_11"/>
</dbReference>
<name>A0A3N1P373_9GAMM</name>
<evidence type="ECO:0000259" key="1">
    <source>
        <dbReference type="Pfam" id="PF01609"/>
    </source>
</evidence>
<dbReference type="GO" id="GO:0006313">
    <property type="term" value="P:DNA transposition"/>
    <property type="evidence" value="ECO:0007669"/>
    <property type="project" value="InterPro"/>
</dbReference>
<comment type="caution">
    <text evidence="2">The sequence shown here is derived from an EMBL/GenBank/DDBJ whole genome shotgun (WGS) entry which is preliminary data.</text>
</comment>
<gene>
    <name evidence="2" type="ORF">EDC28_10591</name>
</gene>
<dbReference type="NCBIfam" id="NF033591">
    <property type="entry name" value="transpos_IS4_2"/>
    <property type="match status" value="1"/>
</dbReference>
<dbReference type="EMBL" id="RJUL01000005">
    <property type="protein sequence ID" value="ROQ25782.1"/>
    <property type="molecule type" value="Genomic_DNA"/>
</dbReference>
<dbReference type="Proteomes" id="UP000268033">
    <property type="component" value="Unassembled WGS sequence"/>
</dbReference>
<dbReference type="GO" id="GO:0004803">
    <property type="term" value="F:transposase activity"/>
    <property type="evidence" value="ECO:0007669"/>
    <property type="project" value="InterPro"/>
</dbReference>
<evidence type="ECO:0000313" key="3">
    <source>
        <dbReference type="Proteomes" id="UP000268033"/>
    </source>
</evidence>
<dbReference type="SUPFAM" id="SSF53098">
    <property type="entry name" value="Ribonuclease H-like"/>
    <property type="match status" value="1"/>
</dbReference>
<dbReference type="InterPro" id="IPR047658">
    <property type="entry name" value="IS4-like_transpos"/>
</dbReference>
<feature type="domain" description="Transposase IS4-like" evidence="1">
    <location>
        <begin position="91"/>
        <end position="199"/>
    </location>
</feature>
<reference evidence="2 3" key="1">
    <citation type="submission" date="2018-11" db="EMBL/GenBank/DDBJ databases">
        <title>Genomic Encyclopedia of Type Strains, Phase IV (KMG-IV): sequencing the most valuable type-strain genomes for metagenomic binning, comparative biology and taxonomic classification.</title>
        <authorList>
            <person name="Goeker M."/>
        </authorList>
    </citation>
    <scope>NUCLEOTIDE SEQUENCE [LARGE SCALE GENOMIC DNA]</scope>
    <source>
        <strain evidence="2 3">DSM 21945</strain>
    </source>
</reference>
<proteinExistence type="predicted"/>
<organism evidence="2 3">
    <name type="scientific">Gallaecimonas pentaromativorans</name>
    <dbReference type="NCBI Taxonomy" id="584787"/>
    <lineage>
        <taxon>Bacteria</taxon>
        <taxon>Pseudomonadati</taxon>
        <taxon>Pseudomonadota</taxon>
        <taxon>Gammaproteobacteria</taxon>
        <taxon>Enterobacterales</taxon>
        <taxon>Gallaecimonadaceae</taxon>
        <taxon>Gallaecimonas</taxon>
    </lineage>
</organism>
<dbReference type="PANTHER" id="PTHR35404:SF8">
    <property type="entry name" value="TRANSPOSASE OF TN10"/>
    <property type="match status" value="1"/>
</dbReference>
<dbReference type="GO" id="GO:0003677">
    <property type="term" value="F:DNA binding"/>
    <property type="evidence" value="ECO:0007669"/>
    <property type="project" value="InterPro"/>
</dbReference>
<dbReference type="Pfam" id="PF01609">
    <property type="entry name" value="DDE_Tnp_1"/>
    <property type="match status" value="1"/>
</dbReference>